<evidence type="ECO:0000313" key="12">
    <source>
        <dbReference type="Proteomes" id="UP001152798"/>
    </source>
</evidence>
<dbReference type="PROSITE" id="PS50089">
    <property type="entry name" value="ZF_RING_2"/>
    <property type="match status" value="1"/>
</dbReference>
<accession>A0A9P0E080</accession>
<dbReference type="Proteomes" id="UP001152798">
    <property type="component" value="Chromosome 1"/>
</dbReference>
<gene>
    <name evidence="11" type="ORF">NEZAVI_LOCUS771</name>
</gene>
<dbReference type="Pfam" id="PF13639">
    <property type="entry name" value="zf-RING_2"/>
    <property type="match status" value="1"/>
</dbReference>
<evidence type="ECO:0000256" key="5">
    <source>
        <dbReference type="ARBA" id="ARBA00022771"/>
    </source>
</evidence>
<comment type="catalytic activity">
    <reaction evidence="1">
        <text>S-ubiquitinyl-[E2 ubiquitin-conjugating enzyme]-L-cysteine + [acceptor protein]-L-lysine = [E2 ubiquitin-conjugating enzyme]-L-cysteine + N(6)-ubiquitinyl-[acceptor protein]-L-lysine.</text>
        <dbReference type="EC" id="2.3.2.27"/>
    </reaction>
</comment>
<keyword evidence="12" id="KW-1185">Reference proteome</keyword>
<dbReference type="SUPFAM" id="SSF57850">
    <property type="entry name" value="RING/U-box"/>
    <property type="match status" value="1"/>
</dbReference>
<dbReference type="InterPro" id="IPR001841">
    <property type="entry name" value="Znf_RING"/>
</dbReference>
<dbReference type="Gene3D" id="3.30.40.10">
    <property type="entry name" value="Zinc/RING finger domain, C3HC4 (zinc finger)"/>
    <property type="match status" value="1"/>
</dbReference>
<keyword evidence="3" id="KW-0808">Transferase</keyword>
<keyword evidence="4" id="KW-0479">Metal-binding</keyword>
<dbReference type="SMART" id="SM00184">
    <property type="entry name" value="RING"/>
    <property type="match status" value="1"/>
</dbReference>
<dbReference type="PANTHER" id="PTHR22937:SF65">
    <property type="entry name" value="E3 UBIQUITIN-PROTEIN LIGASE ARK2C"/>
    <property type="match status" value="1"/>
</dbReference>
<evidence type="ECO:0000256" key="8">
    <source>
        <dbReference type="PROSITE-ProRule" id="PRU00175"/>
    </source>
</evidence>
<dbReference type="CDD" id="cd16474">
    <property type="entry name" value="RING-H2_RNF111-like"/>
    <property type="match status" value="1"/>
</dbReference>
<dbReference type="InterPro" id="IPR013083">
    <property type="entry name" value="Znf_RING/FYVE/PHD"/>
</dbReference>
<dbReference type="GO" id="GO:0061630">
    <property type="term" value="F:ubiquitin protein ligase activity"/>
    <property type="evidence" value="ECO:0007669"/>
    <property type="project" value="UniProtKB-EC"/>
</dbReference>
<feature type="region of interest" description="Disordered" evidence="9">
    <location>
        <begin position="1"/>
        <end position="28"/>
    </location>
</feature>
<evidence type="ECO:0000259" key="10">
    <source>
        <dbReference type="PROSITE" id="PS50089"/>
    </source>
</evidence>
<dbReference type="GO" id="GO:0008270">
    <property type="term" value="F:zinc ion binding"/>
    <property type="evidence" value="ECO:0007669"/>
    <property type="project" value="UniProtKB-KW"/>
</dbReference>
<organism evidence="11 12">
    <name type="scientific">Nezara viridula</name>
    <name type="common">Southern green stink bug</name>
    <name type="synonym">Cimex viridulus</name>
    <dbReference type="NCBI Taxonomy" id="85310"/>
    <lineage>
        <taxon>Eukaryota</taxon>
        <taxon>Metazoa</taxon>
        <taxon>Ecdysozoa</taxon>
        <taxon>Arthropoda</taxon>
        <taxon>Hexapoda</taxon>
        <taxon>Insecta</taxon>
        <taxon>Pterygota</taxon>
        <taxon>Neoptera</taxon>
        <taxon>Paraneoptera</taxon>
        <taxon>Hemiptera</taxon>
        <taxon>Heteroptera</taxon>
        <taxon>Panheteroptera</taxon>
        <taxon>Pentatomomorpha</taxon>
        <taxon>Pentatomoidea</taxon>
        <taxon>Pentatomidae</taxon>
        <taxon>Pentatominae</taxon>
        <taxon>Nezara</taxon>
    </lineage>
</organism>
<sequence>MDEAVSSGSRQHRPWENTKYNSSTTQTSPTVSLAEIFDTAFTSDVDAPQNADLIIGEMEVEPLFAEGDEYNLRTETDFWAPGPSIQGPTYSSRHRYNSRSRRYRPGGEGVEEAGPSRCEPHVTRGGRRKMYSRRLTPPSPATTKPKPYSLERNPSLQTVDGNMPKDKTILSEDDSPLAPDLQLDWFSSTEEEPSDDDSGIEFLSVQYADNSSNNSSGDSGHSSSSSHSTRGSANTSAPSNIGSNSIGNSPTVPVVDLTQESDEEMTDVIPQAPSLPRGPPPLIRFRPCRLQELPPCIHPPPPLPPPQTWHVPPPPPIHIQYPHHSTAILPPRLYPVHQRMWQSHHRMQEMHRRRLDHHFQSLRQREMLVDYAPQPGSMGFVGAPGNGALPPQQPAVFSTPEVHQPAAMLIGDPQLRTDIVEIPPPPPPTETPHQHVHHYVHHYPPGRMAHLHISIAPGPAVGGSTVGRGQEMMLPGPPVVTPELVPFPILTRHMAYRLEDYMRFLESRRVVSTVNRGASQHTIERYTFPHKYKRMKKDTDDLEDNTEKCTICLSEFEDFEDVRRLPCMHLFHVECVDQWLSSNKRCPICRVDIDADMKDV</sequence>
<dbReference type="EMBL" id="OV725077">
    <property type="protein sequence ID" value="CAH1389351.1"/>
    <property type="molecule type" value="Genomic_DNA"/>
</dbReference>
<evidence type="ECO:0000313" key="11">
    <source>
        <dbReference type="EMBL" id="CAH1389351.1"/>
    </source>
</evidence>
<evidence type="ECO:0000256" key="4">
    <source>
        <dbReference type="ARBA" id="ARBA00022723"/>
    </source>
</evidence>
<dbReference type="GO" id="GO:0005634">
    <property type="term" value="C:nucleus"/>
    <property type="evidence" value="ECO:0007669"/>
    <property type="project" value="TreeGrafter"/>
</dbReference>
<keyword evidence="7" id="KW-0862">Zinc</keyword>
<dbReference type="InterPro" id="IPR045191">
    <property type="entry name" value="MBR1/2-like"/>
</dbReference>
<evidence type="ECO:0000256" key="6">
    <source>
        <dbReference type="ARBA" id="ARBA00022786"/>
    </source>
</evidence>
<dbReference type="PANTHER" id="PTHR22937">
    <property type="entry name" value="E3 UBIQUITIN-PROTEIN LIGASE RNF165"/>
    <property type="match status" value="1"/>
</dbReference>
<evidence type="ECO:0000256" key="3">
    <source>
        <dbReference type="ARBA" id="ARBA00022679"/>
    </source>
</evidence>
<feature type="region of interest" description="Disordered" evidence="9">
    <location>
        <begin position="209"/>
        <end position="253"/>
    </location>
</feature>
<reference evidence="11" key="1">
    <citation type="submission" date="2022-01" db="EMBL/GenBank/DDBJ databases">
        <authorList>
            <person name="King R."/>
        </authorList>
    </citation>
    <scope>NUCLEOTIDE SEQUENCE</scope>
</reference>
<feature type="domain" description="RING-type" evidence="10">
    <location>
        <begin position="549"/>
        <end position="590"/>
    </location>
</feature>
<feature type="compositionally biased region" description="Low complexity" evidence="9">
    <location>
        <begin position="209"/>
        <end position="249"/>
    </location>
</feature>
<dbReference type="AlphaFoldDB" id="A0A9P0E080"/>
<evidence type="ECO:0000256" key="9">
    <source>
        <dbReference type="SAM" id="MobiDB-lite"/>
    </source>
</evidence>
<keyword evidence="6" id="KW-0833">Ubl conjugation pathway</keyword>
<proteinExistence type="predicted"/>
<evidence type="ECO:0000256" key="1">
    <source>
        <dbReference type="ARBA" id="ARBA00000900"/>
    </source>
</evidence>
<dbReference type="EC" id="2.3.2.27" evidence="2"/>
<evidence type="ECO:0000256" key="2">
    <source>
        <dbReference type="ARBA" id="ARBA00012483"/>
    </source>
</evidence>
<protein>
    <recommendedName>
        <fullName evidence="2">RING-type E3 ubiquitin transferase</fullName>
        <ecNumber evidence="2">2.3.2.27</ecNumber>
    </recommendedName>
</protein>
<keyword evidence="5 8" id="KW-0863">Zinc-finger</keyword>
<evidence type="ECO:0000256" key="7">
    <source>
        <dbReference type="ARBA" id="ARBA00022833"/>
    </source>
</evidence>
<feature type="compositionally biased region" description="Polar residues" evidence="9">
    <location>
        <begin position="18"/>
        <end position="28"/>
    </location>
</feature>
<name>A0A9P0E080_NEZVI</name>
<feature type="region of interest" description="Disordered" evidence="9">
    <location>
        <begin position="75"/>
        <end position="180"/>
    </location>
</feature>
<feature type="compositionally biased region" description="Basic residues" evidence="9">
    <location>
        <begin position="92"/>
        <end position="104"/>
    </location>
</feature>
<dbReference type="OrthoDB" id="9984778at2759"/>